<reference evidence="3" key="1">
    <citation type="journal article" date="2015" name="PLoS Genet.">
        <title>The dynamic genome and transcriptome of the human fungal pathogen Blastomyces and close relative Emmonsia.</title>
        <authorList>
            <person name="Munoz J.F."/>
            <person name="Gauthier G.M."/>
            <person name="Desjardins C.A."/>
            <person name="Gallo J.E."/>
            <person name="Holder J."/>
            <person name="Sullivan T.D."/>
            <person name="Marty A.J."/>
            <person name="Carmen J.C."/>
            <person name="Chen Z."/>
            <person name="Ding L."/>
            <person name="Gujja S."/>
            <person name="Magrini V."/>
            <person name="Misas E."/>
            <person name="Mitreva M."/>
            <person name="Priest M."/>
            <person name="Saif S."/>
            <person name="Whiston E.A."/>
            <person name="Young S."/>
            <person name="Zeng Q."/>
            <person name="Goldman W.E."/>
            <person name="Mardis E.R."/>
            <person name="Taylor J.W."/>
            <person name="McEwen J.G."/>
            <person name="Clay O.K."/>
            <person name="Klein B.S."/>
            <person name="Cuomo C.A."/>
        </authorList>
    </citation>
    <scope>NUCLEOTIDE SEQUENCE [LARGE SCALE GENOMIC DNA]</scope>
    <source>
        <strain evidence="3">ER-3 / ATCC MYA-2586</strain>
    </source>
</reference>
<protein>
    <submittedName>
        <fullName evidence="2">Uncharacterized protein</fullName>
    </submittedName>
</protein>
<keyword evidence="1" id="KW-0472">Membrane</keyword>
<keyword evidence="1" id="KW-0812">Transmembrane</keyword>
<dbReference type="RefSeq" id="XP_045272728.1">
    <property type="nucleotide sequence ID" value="XM_045423887.1"/>
</dbReference>
<proteinExistence type="predicted"/>
<accession>A0ABM9YFZ4</accession>
<keyword evidence="3" id="KW-1185">Reference proteome</keyword>
<organism evidence="2 3">
    <name type="scientific">Ajellomyces dermatitidis (strain ER-3 / ATCC MYA-2586)</name>
    <name type="common">Blastomyces dermatitidis</name>
    <dbReference type="NCBI Taxonomy" id="559297"/>
    <lineage>
        <taxon>Eukaryota</taxon>
        <taxon>Fungi</taxon>
        <taxon>Dikarya</taxon>
        <taxon>Ascomycota</taxon>
        <taxon>Pezizomycotina</taxon>
        <taxon>Eurotiomycetes</taxon>
        <taxon>Eurotiomycetidae</taxon>
        <taxon>Onygenales</taxon>
        <taxon>Ajellomycetaceae</taxon>
        <taxon>Blastomyces</taxon>
    </lineage>
</organism>
<feature type="transmembrane region" description="Helical" evidence="1">
    <location>
        <begin position="20"/>
        <end position="42"/>
    </location>
</feature>
<gene>
    <name evidence="2" type="ORF">BDCG_08111</name>
</gene>
<name>A0ABM9YFZ4_AJEDR</name>
<dbReference type="Proteomes" id="UP000002039">
    <property type="component" value="Unassembled WGS sequence"/>
</dbReference>
<sequence>MNALKIDVCQMKLKGIGEGVIVSCLGCIRAVTFTAGFAVAYLTPPFNNKRFLTVVELEARGKDVSRFVLRLFGVPLSA</sequence>
<evidence type="ECO:0000313" key="2">
    <source>
        <dbReference type="EMBL" id="EEQ84842.2"/>
    </source>
</evidence>
<evidence type="ECO:0000313" key="3">
    <source>
        <dbReference type="Proteomes" id="UP000002039"/>
    </source>
</evidence>
<dbReference type="GeneID" id="69029731"/>
<keyword evidence="1" id="KW-1133">Transmembrane helix</keyword>
<dbReference type="EMBL" id="EQ999982">
    <property type="protein sequence ID" value="EEQ84842.2"/>
    <property type="molecule type" value="Genomic_DNA"/>
</dbReference>
<evidence type="ECO:0000256" key="1">
    <source>
        <dbReference type="SAM" id="Phobius"/>
    </source>
</evidence>